<feature type="transmembrane region" description="Helical" evidence="9">
    <location>
        <begin position="429"/>
        <end position="450"/>
    </location>
</feature>
<keyword evidence="8" id="KW-0175">Coiled coil</keyword>
<dbReference type="RefSeq" id="WP_109570866.1">
    <property type="nucleotide sequence ID" value="NZ_CP025958.1"/>
</dbReference>
<keyword evidence="10" id="KW-0732">Signal</keyword>
<feature type="signal peptide" evidence="10">
    <location>
        <begin position="1"/>
        <end position="24"/>
    </location>
</feature>
<feature type="transmembrane region" description="Helical" evidence="9">
    <location>
        <begin position="683"/>
        <end position="705"/>
    </location>
</feature>
<dbReference type="InterPro" id="IPR018047">
    <property type="entry name" value="Ammonium_transpt_CS"/>
</dbReference>
<dbReference type="InterPro" id="IPR029020">
    <property type="entry name" value="Ammonium/urea_transptr"/>
</dbReference>
<dbReference type="OrthoDB" id="9814202at2"/>
<dbReference type="Gene3D" id="1.20.1480.30">
    <property type="entry name" value="Designed four-helix bundle protein"/>
    <property type="match status" value="1"/>
</dbReference>
<dbReference type="PROSITE" id="PS51257">
    <property type="entry name" value="PROKAR_LIPOPROTEIN"/>
    <property type="match status" value="1"/>
</dbReference>
<keyword evidence="5 9" id="KW-1133">Transmembrane helix</keyword>
<keyword evidence="6 9" id="KW-0472">Membrane</keyword>
<dbReference type="GO" id="GO:0008519">
    <property type="term" value="F:ammonium channel activity"/>
    <property type="evidence" value="ECO:0007669"/>
    <property type="project" value="InterPro"/>
</dbReference>
<dbReference type="Proteomes" id="UP000245802">
    <property type="component" value="Chromosome"/>
</dbReference>
<accession>A0A2Z3GZ63</accession>
<evidence type="ECO:0000256" key="10">
    <source>
        <dbReference type="SAM" id="SignalP"/>
    </source>
</evidence>
<dbReference type="AlphaFoldDB" id="A0A2Z3GZ63"/>
<dbReference type="PANTHER" id="PTHR43029">
    <property type="entry name" value="AMMONIUM TRANSPORTER MEP2"/>
    <property type="match status" value="1"/>
</dbReference>
<feature type="transmembrane region" description="Helical" evidence="9">
    <location>
        <begin position="481"/>
        <end position="503"/>
    </location>
</feature>
<feature type="transmembrane region" description="Helical" evidence="9">
    <location>
        <begin position="459"/>
        <end position="475"/>
    </location>
</feature>
<organism evidence="12 13">
    <name type="scientific">Gemmata obscuriglobus</name>
    <dbReference type="NCBI Taxonomy" id="114"/>
    <lineage>
        <taxon>Bacteria</taxon>
        <taxon>Pseudomonadati</taxon>
        <taxon>Planctomycetota</taxon>
        <taxon>Planctomycetia</taxon>
        <taxon>Gemmatales</taxon>
        <taxon>Gemmataceae</taxon>
        <taxon>Gemmata</taxon>
    </lineage>
</organism>
<gene>
    <name evidence="12" type="ORF">C1280_06865</name>
</gene>
<feature type="transmembrane region" description="Helical" evidence="9">
    <location>
        <begin position="183"/>
        <end position="204"/>
    </location>
</feature>
<dbReference type="PANTHER" id="PTHR43029:SF10">
    <property type="entry name" value="AMMONIUM TRANSPORTER MEP2"/>
    <property type="match status" value="1"/>
</dbReference>
<keyword evidence="3" id="KW-0813">Transport</keyword>
<dbReference type="GO" id="GO:0005886">
    <property type="term" value="C:plasma membrane"/>
    <property type="evidence" value="ECO:0007669"/>
    <property type="project" value="TreeGrafter"/>
</dbReference>
<evidence type="ECO:0000256" key="4">
    <source>
        <dbReference type="ARBA" id="ARBA00022692"/>
    </source>
</evidence>
<evidence type="ECO:0000259" key="11">
    <source>
        <dbReference type="Pfam" id="PF00909"/>
    </source>
</evidence>
<feature type="coiled-coil region" evidence="8">
    <location>
        <begin position="51"/>
        <end position="102"/>
    </location>
</feature>
<evidence type="ECO:0000256" key="9">
    <source>
        <dbReference type="SAM" id="Phobius"/>
    </source>
</evidence>
<dbReference type="PROSITE" id="PS01219">
    <property type="entry name" value="AMMONIUM_TRANSP"/>
    <property type="match status" value="1"/>
</dbReference>
<evidence type="ECO:0000313" key="12">
    <source>
        <dbReference type="EMBL" id="AWM36767.1"/>
    </source>
</evidence>
<feature type="transmembrane region" description="Helical" evidence="9">
    <location>
        <begin position="363"/>
        <end position="385"/>
    </location>
</feature>
<evidence type="ECO:0000256" key="8">
    <source>
        <dbReference type="SAM" id="Coils"/>
    </source>
</evidence>
<dbReference type="InterPro" id="IPR001905">
    <property type="entry name" value="Ammonium_transpt"/>
</dbReference>
<name>A0A2Z3GZ63_9BACT</name>
<dbReference type="KEGG" id="gog:C1280_06865"/>
<proteinExistence type="inferred from homology"/>
<feature type="transmembrane region" description="Helical" evidence="9">
    <location>
        <begin position="216"/>
        <end position="238"/>
    </location>
</feature>
<dbReference type="EMBL" id="CP025958">
    <property type="protein sequence ID" value="AWM36767.1"/>
    <property type="molecule type" value="Genomic_DNA"/>
</dbReference>
<keyword evidence="7" id="KW-0924">Ammonia transport</keyword>
<dbReference type="Pfam" id="PF00909">
    <property type="entry name" value="Ammonium_transp"/>
    <property type="match status" value="1"/>
</dbReference>
<evidence type="ECO:0000256" key="7">
    <source>
        <dbReference type="ARBA" id="ARBA00023177"/>
    </source>
</evidence>
<feature type="transmembrane region" description="Helical" evidence="9">
    <location>
        <begin position="397"/>
        <end position="417"/>
    </location>
</feature>
<feature type="coiled-coil region" evidence="8">
    <location>
        <begin position="614"/>
        <end position="641"/>
    </location>
</feature>
<feature type="chain" id="PRO_5016403183" evidence="10">
    <location>
        <begin position="25"/>
        <end position="836"/>
    </location>
</feature>
<dbReference type="Gene3D" id="1.10.3430.10">
    <property type="entry name" value="Ammonium transporter AmtB like domains"/>
    <property type="match status" value="2"/>
</dbReference>
<evidence type="ECO:0000256" key="5">
    <source>
        <dbReference type="ARBA" id="ARBA00022989"/>
    </source>
</evidence>
<evidence type="ECO:0000256" key="6">
    <source>
        <dbReference type="ARBA" id="ARBA00023136"/>
    </source>
</evidence>
<keyword evidence="13" id="KW-1185">Reference proteome</keyword>
<evidence type="ECO:0000256" key="2">
    <source>
        <dbReference type="ARBA" id="ARBA00005887"/>
    </source>
</evidence>
<dbReference type="SUPFAM" id="SSF111352">
    <property type="entry name" value="Ammonium transporter"/>
    <property type="match status" value="1"/>
</dbReference>
<reference evidence="12 13" key="1">
    <citation type="submission" date="2018-01" db="EMBL/GenBank/DDBJ databases">
        <title>G. obscuriglobus.</title>
        <authorList>
            <person name="Franke J."/>
            <person name="Blomberg W."/>
            <person name="Selmecki A."/>
        </authorList>
    </citation>
    <scope>NUCLEOTIDE SEQUENCE [LARGE SCALE GENOMIC DNA]</scope>
    <source>
        <strain evidence="12 13">DSM 5831</strain>
    </source>
</reference>
<keyword evidence="4 9" id="KW-0812">Transmembrane</keyword>
<evidence type="ECO:0000256" key="1">
    <source>
        <dbReference type="ARBA" id="ARBA00004141"/>
    </source>
</evidence>
<dbReference type="NCBIfam" id="TIGR00836">
    <property type="entry name" value="amt"/>
    <property type="match status" value="1"/>
</dbReference>
<evidence type="ECO:0000256" key="3">
    <source>
        <dbReference type="ARBA" id="ARBA00022448"/>
    </source>
</evidence>
<feature type="domain" description="Ammonium transporter AmtB-like" evidence="11">
    <location>
        <begin position="183"/>
        <end position="539"/>
    </location>
</feature>
<protein>
    <submittedName>
        <fullName evidence="12">Ammonium transporter</fullName>
    </submittedName>
</protein>
<feature type="transmembrane region" description="Helical" evidence="9">
    <location>
        <begin position="282"/>
        <end position="303"/>
    </location>
</feature>
<comment type="similarity">
    <text evidence="2">Belongs to the ammonia transporter channel (TC 1.A.11.2) family.</text>
</comment>
<evidence type="ECO:0000313" key="13">
    <source>
        <dbReference type="Proteomes" id="UP000245802"/>
    </source>
</evidence>
<feature type="transmembrane region" description="Helical" evidence="9">
    <location>
        <begin position="310"/>
        <end position="333"/>
    </location>
</feature>
<comment type="subcellular location">
    <subcellularLocation>
        <location evidence="1">Membrane</location>
        <topology evidence="1">Multi-pass membrane protein</topology>
    </subcellularLocation>
</comment>
<sequence length="836" mass="87814">MQVRRLLFASLLFAGCCWLPSVWAPASGRAFAQEENKKATKANPDDTETAIAELKKALKATEKELDATKKALNELKTGTADVKATATKVATLEKELAAATKTSTGLKADLAKLTADVNAVKAVSGDGKATAEKLVALEKGAEDSKKAAEGLKKDAEDLKKTAEKGAADAGSAATVGKERGDTAWMLVSSAFVLLMVPGLALFYGGMVRRKNVLATMMHSMAALAVVGVFWVTIGYALAFGPSVFKISALGATDGGLIGWSWDLVFLKGIEPGAKLPGYDIPVYLHVMFQGMFAIITPALISGAVAERIRFWPFCLFMLLWVTFVYCPLAHMVWAWDWFDTALPAAKRGGQAIGLLGKMGALDFAGGTVVHIAAGVAGLACCLVLGKRAGYPKQIAHPNSMVLTLLGAGLLWFGWFGFNGGSSVNSTGLSVSAFAATQVAAAAAGFAWMLVEWVHKGKPTALGLASGIVAGLVAVTPASGYVYMWGAALIGVAAAVICYIAVALKNVLGYDDSLDAFGVHGVGGFVGAVLTGVFCSQLIQPGSADGLLAYPVHRARLEAVTKDEGKLIKDATAAKDAAEKAAKDKEEATAAEIKALTDAKDAAEKAFNDAPVGKRDDQAKALTEAKDKLKEKTDDLAKVQDEAGLKADALKKLEDDKALLQPIIDKQDLDGKSAMSQLIIQTKAAVVSAVFAFVLSLVLVVVTQAVTLGNFKTSERSEAEGLDRTEHGEVGFDFSGATESVTVASTEPRAASAPRGNGRFEVLVAGVDAKELMEVWSRLCQPTDGTPDKDFVAVYPHVTTIRGTTFRCRDGNPDAVAKRLASLFTRLTKKPVTATKA</sequence>
<dbReference type="InterPro" id="IPR024041">
    <property type="entry name" value="NH4_transpt_AmtB-like_dom"/>
</dbReference>